<dbReference type="HAMAP" id="MF_02003">
    <property type="entry name" value="Ile_tRNA_synth_type2"/>
    <property type="match status" value="1"/>
</dbReference>
<dbReference type="GO" id="GO:0000049">
    <property type="term" value="F:tRNA binding"/>
    <property type="evidence" value="ECO:0007669"/>
    <property type="project" value="InterPro"/>
</dbReference>
<evidence type="ECO:0000256" key="1">
    <source>
        <dbReference type="ARBA" id="ARBA00001947"/>
    </source>
</evidence>
<evidence type="ECO:0000256" key="9">
    <source>
        <dbReference type="ARBA" id="ARBA00022833"/>
    </source>
</evidence>
<dbReference type="InterPro" id="IPR009008">
    <property type="entry name" value="Val/Leu/Ile-tRNA-synth_edit"/>
</dbReference>
<evidence type="ECO:0000256" key="15">
    <source>
        <dbReference type="HAMAP-Rule" id="MF_02003"/>
    </source>
</evidence>
<dbReference type="GO" id="GO:0008270">
    <property type="term" value="F:zinc ion binding"/>
    <property type="evidence" value="ECO:0007669"/>
    <property type="project" value="UniProtKB-UniRule"/>
</dbReference>
<evidence type="ECO:0000256" key="10">
    <source>
        <dbReference type="ARBA" id="ARBA00022840"/>
    </source>
</evidence>
<feature type="short sequence motif" description="'HIGH' region" evidence="15">
    <location>
        <begin position="48"/>
        <end position="58"/>
    </location>
</feature>
<evidence type="ECO:0000259" key="17">
    <source>
        <dbReference type="Pfam" id="PF08264"/>
    </source>
</evidence>
<comment type="function">
    <text evidence="13 15">Catalyzes the attachment of isoleucine to tRNA(Ile). As IleRS can inadvertently accommodate and process structurally similar amino acids such as valine, to avoid such errors it has two additional distinct tRNA(Ile)-dependent editing activities. One activity is designated as 'pretransfer' editing and involves the hydrolysis of activated Val-AMP. The other activity is designated 'posttransfer' editing and involves deacylation of mischarged Val-tRNA(Ile).</text>
</comment>
<accession>A0A1J4RSU0</accession>
<keyword evidence="9 15" id="KW-0862">Zinc</keyword>
<evidence type="ECO:0000256" key="12">
    <source>
        <dbReference type="ARBA" id="ARBA00023146"/>
    </source>
</evidence>
<feature type="domain" description="Methionyl/Valyl/Leucyl/Isoleucyl-tRNA synthetase anticodon-binding" evidence="17">
    <location>
        <begin position="704"/>
        <end position="847"/>
    </location>
</feature>
<dbReference type="Pfam" id="PF08264">
    <property type="entry name" value="Anticodon_1"/>
    <property type="match status" value="1"/>
</dbReference>
<evidence type="ECO:0000256" key="14">
    <source>
        <dbReference type="ARBA" id="ARBA00048359"/>
    </source>
</evidence>
<dbReference type="FunFam" id="3.40.50.620:FF:000075">
    <property type="entry name" value="Isoleucine--tRNA ligase"/>
    <property type="match status" value="1"/>
</dbReference>
<feature type="short sequence motif" description="'KMSKS' region" evidence="15">
    <location>
        <begin position="617"/>
        <end position="621"/>
    </location>
</feature>
<evidence type="ECO:0000256" key="7">
    <source>
        <dbReference type="ARBA" id="ARBA00022723"/>
    </source>
</evidence>
<dbReference type="PANTHER" id="PTHR42780:SF1">
    <property type="entry name" value="ISOLEUCINE--TRNA LIGASE, CYTOPLASMIC"/>
    <property type="match status" value="1"/>
</dbReference>
<dbReference type="InterPro" id="IPR023586">
    <property type="entry name" value="Ile-tRNA-ligase_type2"/>
</dbReference>
<dbReference type="InterPro" id="IPR002300">
    <property type="entry name" value="aa-tRNA-synth_Ia"/>
</dbReference>
<dbReference type="EMBL" id="MNUJ01000053">
    <property type="protein sequence ID" value="OIN89021.1"/>
    <property type="molecule type" value="Genomic_DNA"/>
</dbReference>
<feature type="binding site" evidence="15">
    <location>
        <position position="620"/>
    </location>
    <ligand>
        <name>ATP</name>
        <dbReference type="ChEBI" id="CHEBI:30616"/>
    </ligand>
</feature>
<dbReference type="AlphaFoldDB" id="A0A1J4RSU0"/>
<keyword evidence="7 15" id="KW-0479">Metal-binding</keyword>
<comment type="subunit">
    <text evidence="4 15">Monomer.</text>
</comment>
<dbReference type="PROSITE" id="PS00178">
    <property type="entry name" value="AA_TRNA_LIGASE_I"/>
    <property type="match status" value="1"/>
</dbReference>
<dbReference type="SUPFAM" id="SSF47323">
    <property type="entry name" value="Anticodon-binding domain of a subclass of class I aminoacyl-tRNA synthetases"/>
    <property type="match status" value="1"/>
</dbReference>
<evidence type="ECO:0000256" key="2">
    <source>
        <dbReference type="ARBA" id="ARBA00004496"/>
    </source>
</evidence>
<comment type="subcellular location">
    <subcellularLocation>
        <location evidence="2 15">Cytoplasm</location>
    </subcellularLocation>
</comment>
<dbReference type="InterPro" id="IPR013155">
    <property type="entry name" value="M/V/L/I-tRNA-synth_anticd-bd"/>
</dbReference>
<reference evidence="18 19" key="1">
    <citation type="journal article" date="2016" name="Environ. Microbiol.">
        <title>Genomic resolution of a cold subsurface aquifer community provides metabolic insights for novel microbes adapted to high CO concentrations.</title>
        <authorList>
            <person name="Probst A.J."/>
            <person name="Castelle C.J."/>
            <person name="Singh A."/>
            <person name="Brown C.T."/>
            <person name="Anantharaman K."/>
            <person name="Sharon I."/>
            <person name="Hug L.A."/>
            <person name="Burstein D."/>
            <person name="Emerson J.B."/>
            <person name="Thomas B.C."/>
            <person name="Banfield J.F."/>
        </authorList>
    </citation>
    <scope>NUCLEOTIDE SEQUENCE [LARGE SCALE GENOMIC DNA]</scope>
    <source>
        <strain evidence="18">CG1_02_42_45</strain>
    </source>
</reference>
<evidence type="ECO:0000256" key="13">
    <source>
        <dbReference type="ARBA" id="ARBA00025217"/>
    </source>
</evidence>
<comment type="cofactor">
    <cofactor evidence="1 15">
        <name>Zn(2+)</name>
        <dbReference type="ChEBI" id="CHEBI:29105"/>
    </cofactor>
</comment>
<dbReference type="FunFam" id="3.40.50.620:FF:000063">
    <property type="entry name" value="Isoleucine--tRNA ligase"/>
    <property type="match status" value="1"/>
</dbReference>
<keyword evidence="11 15" id="KW-0648">Protein biosynthesis</keyword>
<keyword evidence="5 15" id="KW-0963">Cytoplasm</keyword>
<dbReference type="GO" id="GO:0006428">
    <property type="term" value="P:isoleucyl-tRNA aminoacylation"/>
    <property type="evidence" value="ECO:0007669"/>
    <property type="project" value="UniProtKB-UniRule"/>
</dbReference>
<name>A0A1J4RSU0_9BACT</name>
<comment type="similarity">
    <text evidence="3 15">Belongs to the class-I aminoacyl-tRNA synthetase family. IleS type 2 subfamily.</text>
</comment>
<evidence type="ECO:0000313" key="18">
    <source>
        <dbReference type="EMBL" id="OIN89021.1"/>
    </source>
</evidence>
<protein>
    <recommendedName>
        <fullName evidence="15">Isoleucine--tRNA ligase</fullName>
        <ecNumber evidence="15">6.1.1.5</ecNumber>
    </recommendedName>
    <alternativeName>
        <fullName evidence="15">Isoleucyl-tRNA synthetase</fullName>
        <shortName evidence="15">IleRS</shortName>
    </alternativeName>
</protein>
<keyword evidence="6 15" id="KW-0436">Ligase</keyword>
<dbReference type="GO" id="GO:0004822">
    <property type="term" value="F:isoleucine-tRNA ligase activity"/>
    <property type="evidence" value="ECO:0007669"/>
    <property type="project" value="UniProtKB-UniRule"/>
</dbReference>
<dbReference type="InterPro" id="IPR001412">
    <property type="entry name" value="aa-tRNA-synth_I_CS"/>
</dbReference>
<dbReference type="SUPFAM" id="SSF52374">
    <property type="entry name" value="Nucleotidylyl transferase"/>
    <property type="match status" value="1"/>
</dbReference>
<dbReference type="PANTHER" id="PTHR42780">
    <property type="entry name" value="SOLEUCYL-TRNA SYNTHETASE"/>
    <property type="match status" value="1"/>
</dbReference>
<dbReference type="InterPro" id="IPR009080">
    <property type="entry name" value="tRNAsynth_Ia_anticodon-bd"/>
</dbReference>
<dbReference type="EC" id="6.1.1.5" evidence="15"/>
<dbReference type="Pfam" id="PF00133">
    <property type="entry name" value="tRNA-synt_1"/>
    <property type="match status" value="1"/>
</dbReference>
<dbReference type="PRINTS" id="PR00984">
    <property type="entry name" value="TRNASYNTHILE"/>
</dbReference>
<evidence type="ECO:0000256" key="5">
    <source>
        <dbReference type="ARBA" id="ARBA00022490"/>
    </source>
</evidence>
<evidence type="ECO:0000259" key="16">
    <source>
        <dbReference type="Pfam" id="PF00133"/>
    </source>
</evidence>
<dbReference type="Proteomes" id="UP000182753">
    <property type="component" value="Unassembled WGS sequence"/>
</dbReference>
<dbReference type="Gene3D" id="1.10.730.10">
    <property type="entry name" value="Isoleucyl-tRNA Synthetase, Domain 1"/>
    <property type="match status" value="1"/>
</dbReference>
<sequence length="983" mass="114105">MFKKIDPQLDLPKLEEEILKFWDENKIFEKSLEIRKDAPLYTFYDGPPFATGTPHYGHIVASLMKDVVPRYWTMKGRLVERKWGWDCHGLPIENLAEKELGIKTKKEIEKMGVDKFNEFCRSKVLGYVDEWKKVIHRLGRWADMDNAYMTMDLSYMESVWWVFKQLWDKGLIYEGYRSMHICPRCETTLSQYEVTEGYQNIKDLSLTAEFKLADEPDTSILAWTTTPWTLIGNVALAVGDDIDYLEFSVKNYPGISDGVYITSKQDFSNYKKEIEEKSKGNNAEVKILREFKGKKLVGKKYIPLFDYYSSDKKLKNHENGWKIVSADFVTTEDGTGIVHIAPAFGEEDMELGREKNLPFIQHVGMDGIIKKEAGEFSGLSVKPKDDLQATDKKIIKYLEEKNLLFLQEEYTHSYPHCWRCETPLINYATSSWFVAVEKVKPEAIKSAKEINWFPKHIKRGRFGKWLEGARDWSISRQRYWASVMPIWRCGKCKELKVFGSVAELEKASDQKVTDLHKHIIDKVTFKCCKCKGEMKRVPDVLDTWFDSGSMPYAQMHYPFENKNKFETNFPAEFIAEGSDQTRAWFYYLHILATAVMQKPAYKNVIVNGIVLAEDGKKMSKRLKNYPDPMEVFDKYGADVLRFYLLSSPVMAAENLSLSEKELVEIQRGMFRMLWNSYYFFILYANVDGWQPKKSNEIKPKNLLDRWIISRVEKLNLDLDKSMTNYDLVTSARLLPEFVDDLSNWYIRRSRKRFWKSENDEDKKDAYATLHYVLMKLSKLLAPFTPFIAEEIYKNLANEESVHLANFPEAQGNLIDSNLIAEMSRARKIVEQGLAKRAEAKIRVRQPLGSLSYHGKKLDKELESIIADEVNVKKVVNDEKAKEGIVLDTKITADLIAGGQEREMIRAIQSLRKKADFEVDDRIETYYSTDSKQLQGVFTGEHLKNILRDTLTAEIEDKKDDSIETSGSFNIDGENIWLGVRRKK</sequence>
<dbReference type="CDD" id="cd00818">
    <property type="entry name" value="IleRS_core"/>
    <property type="match status" value="1"/>
</dbReference>
<dbReference type="NCBIfam" id="TIGR00392">
    <property type="entry name" value="ileS"/>
    <property type="match status" value="1"/>
</dbReference>
<evidence type="ECO:0000256" key="6">
    <source>
        <dbReference type="ARBA" id="ARBA00022598"/>
    </source>
</evidence>
<evidence type="ECO:0000256" key="11">
    <source>
        <dbReference type="ARBA" id="ARBA00022917"/>
    </source>
</evidence>
<dbReference type="GO" id="GO:0005524">
    <property type="term" value="F:ATP binding"/>
    <property type="evidence" value="ECO:0007669"/>
    <property type="project" value="UniProtKB-UniRule"/>
</dbReference>
<comment type="caution">
    <text evidence="18">The sequence shown here is derived from an EMBL/GenBank/DDBJ whole genome shotgun (WGS) entry which is preliminary data.</text>
</comment>
<dbReference type="GO" id="GO:0002161">
    <property type="term" value="F:aminoacyl-tRNA deacylase activity"/>
    <property type="evidence" value="ECO:0007669"/>
    <property type="project" value="InterPro"/>
</dbReference>
<keyword evidence="10 15" id="KW-0067">ATP-binding</keyword>
<comment type="domain">
    <text evidence="15">IleRS has two distinct active sites: one for aminoacylation and one for editing. The misactivated valine is translocated from the active site to the editing site, which sterically excludes the correctly activated isoleucine. The single editing site contains two valyl binding pockets, one specific for each substrate (Val-AMP or Val-tRNA(Ile)).</text>
</comment>
<keyword evidence="8 15" id="KW-0547">Nucleotide-binding</keyword>
<comment type="catalytic activity">
    <reaction evidence="14 15">
        <text>tRNA(Ile) + L-isoleucine + ATP = L-isoleucyl-tRNA(Ile) + AMP + diphosphate</text>
        <dbReference type="Rhea" id="RHEA:11060"/>
        <dbReference type="Rhea" id="RHEA-COMP:9666"/>
        <dbReference type="Rhea" id="RHEA-COMP:9695"/>
        <dbReference type="ChEBI" id="CHEBI:30616"/>
        <dbReference type="ChEBI" id="CHEBI:33019"/>
        <dbReference type="ChEBI" id="CHEBI:58045"/>
        <dbReference type="ChEBI" id="CHEBI:78442"/>
        <dbReference type="ChEBI" id="CHEBI:78528"/>
        <dbReference type="ChEBI" id="CHEBI:456215"/>
        <dbReference type="EC" id="6.1.1.5"/>
    </reaction>
</comment>
<dbReference type="InterPro" id="IPR014729">
    <property type="entry name" value="Rossmann-like_a/b/a_fold"/>
</dbReference>
<proteinExistence type="inferred from homology"/>
<keyword evidence="12 15" id="KW-0030">Aminoacyl-tRNA synthetase</keyword>
<evidence type="ECO:0000313" key="19">
    <source>
        <dbReference type="Proteomes" id="UP000182753"/>
    </source>
</evidence>
<evidence type="ECO:0000256" key="8">
    <source>
        <dbReference type="ARBA" id="ARBA00022741"/>
    </source>
</evidence>
<feature type="domain" description="Aminoacyl-tRNA synthetase class Ia" evidence="16">
    <location>
        <begin position="18"/>
        <end position="656"/>
    </location>
</feature>
<dbReference type="InterPro" id="IPR002301">
    <property type="entry name" value="Ile-tRNA-ligase"/>
</dbReference>
<organism evidence="18 19">
    <name type="scientific">Candidatus Berkelbacteria bacterium CG1_02_42_45</name>
    <dbReference type="NCBI Taxonomy" id="1805036"/>
    <lineage>
        <taxon>Bacteria</taxon>
        <taxon>Candidatus Berkelbacteria</taxon>
    </lineage>
</organism>
<dbReference type="InterPro" id="IPR033709">
    <property type="entry name" value="Anticodon_Ile_ABEc"/>
</dbReference>
<evidence type="ECO:0000256" key="4">
    <source>
        <dbReference type="ARBA" id="ARBA00011245"/>
    </source>
</evidence>
<gene>
    <name evidence="15" type="primary">ileS</name>
    <name evidence="18" type="ORF">AUJ40_02675</name>
</gene>
<dbReference type="CDD" id="cd07961">
    <property type="entry name" value="Anticodon_Ia_Ile_ABEc"/>
    <property type="match status" value="1"/>
</dbReference>
<dbReference type="GO" id="GO:0005737">
    <property type="term" value="C:cytoplasm"/>
    <property type="evidence" value="ECO:0007669"/>
    <property type="project" value="UniProtKB-SubCell"/>
</dbReference>
<evidence type="ECO:0000256" key="3">
    <source>
        <dbReference type="ARBA" id="ARBA00007078"/>
    </source>
</evidence>
<dbReference type="Gene3D" id="3.40.50.620">
    <property type="entry name" value="HUPs"/>
    <property type="match status" value="2"/>
</dbReference>
<dbReference type="SUPFAM" id="SSF50677">
    <property type="entry name" value="ValRS/IleRS/LeuRS editing domain"/>
    <property type="match status" value="1"/>
</dbReference>